<dbReference type="GO" id="GO:0003676">
    <property type="term" value="F:nucleic acid binding"/>
    <property type="evidence" value="ECO:0007669"/>
    <property type="project" value="InterPro"/>
</dbReference>
<proteinExistence type="predicted"/>
<sequence>MRQDWGFGSACLFKGNTGTTALLNTQKGNKSLQQVKEYLNWEGRKFKQLMPAAGKLKQEVQKIDCQADGIIREYHLIVVAHAMTFRGHMGKDKSISRLYPHFVLDHMYASKGWASNKRSSTSYHHNTVAEAERFASWLKTALAVYVNHNQQTWDKFLPLIVHTYNCSVHPATRFTPDNLLQA</sequence>
<organism evidence="1 2">
    <name type="scientific">Blyttiomyces helicus</name>
    <dbReference type="NCBI Taxonomy" id="388810"/>
    <lineage>
        <taxon>Eukaryota</taxon>
        <taxon>Fungi</taxon>
        <taxon>Fungi incertae sedis</taxon>
        <taxon>Chytridiomycota</taxon>
        <taxon>Chytridiomycota incertae sedis</taxon>
        <taxon>Chytridiomycetes</taxon>
        <taxon>Chytridiomycetes incertae sedis</taxon>
        <taxon>Blyttiomyces</taxon>
    </lineage>
</organism>
<dbReference type="AlphaFoldDB" id="A0A4P9WSK0"/>
<protein>
    <recommendedName>
        <fullName evidence="3">Integrase catalytic domain-containing protein</fullName>
    </recommendedName>
</protein>
<dbReference type="OrthoDB" id="2273864at2759"/>
<dbReference type="Proteomes" id="UP000269721">
    <property type="component" value="Unassembled WGS sequence"/>
</dbReference>
<gene>
    <name evidence="1" type="ORF">BDK51DRAFT_28803</name>
</gene>
<dbReference type="InterPro" id="IPR036397">
    <property type="entry name" value="RNaseH_sf"/>
</dbReference>
<name>A0A4P9WSK0_9FUNG</name>
<dbReference type="Gene3D" id="3.30.420.10">
    <property type="entry name" value="Ribonuclease H-like superfamily/Ribonuclease H"/>
    <property type="match status" value="1"/>
</dbReference>
<accession>A0A4P9WSK0</accession>
<evidence type="ECO:0000313" key="2">
    <source>
        <dbReference type="Proteomes" id="UP000269721"/>
    </source>
</evidence>
<dbReference type="EMBL" id="KZ993948">
    <property type="protein sequence ID" value="RKO94280.1"/>
    <property type="molecule type" value="Genomic_DNA"/>
</dbReference>
<evidence type="ECO:0008006" key="3">
    <source>
        <dbReference type="Google" id="ProtNLM"/>
    </source>
</evidence>
<evidence type="ECO:0000313" key="1">
    <source>
        <dbReference type="EMBL" id="RKO94280.1"/>
    </source>
</evidence>
<dbReference type="SUPFAM" id="SSF53098">
    <property type="entry name" value="Ribonuclease H-like"/>
    <property type="match status" value="1"/>
</dbReference>
<keyword evidence="2" id="KW-1185">Reference proteome</keyword>
<reference evidence="2" key="1">
    <citation type="journal article" date="2018" name="Nat. Microbiol.">
        <title>Leveraging single-cell genomics to expand the fungal tree of life.</title>
        <authorList>
            <person name="Ahrendt S.R."/>
            <person name="Quandt C.A."/>
            <person name="Ciobanu D."/>
            <person name="Clum A."/>
            <person name="Salamov A."/>
            <person name="Andreopoulos B."/>
            <person name="Cheng J.F."/>
            <person name="Woyke T."/>
            <person name="Pelin A."/>
            <person name="Henrissat B."/>
            <person name="Reynolds N.K."/>
            <person name="Benny G.L."/>
            <person name="Smith M.E."/>
            <person name="James T.Y."/>
            <person name="Grigoriev I.V."/>
        </authorList>
    </citation>
    <scope>NUCLEOTIDE SEQUENCE [LARGE SCALE GENOMIC DNA]</scope>
</reference>
<dbReference type="InterPro" id="IPR012337">
    <property type="entry name" value="RNaseH-like_sf"/>
</dbReference>